<keyword evidence="3" id="KW-0964">Secreted</keyword>
<dbReference type="InterPro" id="IPR017948">
    <property type="entry name" value="TGFb_CS"/>
</dbReference>
<dbReference type="CDD" id="cd13765">
    <property type="entry name" value="TGF_beta_ADMP"/>
    <property type="match status" value="1"/>
</dbReference>
<dbReference type="Pfam" id="PF00688">
    <property type="entry name" value="TGFb_propeptide"/>
    <property type="match status" value="1"/>
</dbReference>
<dbReference type="Gene3D" id="2.10.90.10">
    <property type="entry name" value="Cystine-knot cytokines"/>
    <property type="match status" value="1"/>
</dbReference>
<organism evidence="11 12">
    <name type="scientific">Scleropages formosus</name>
    <name type="common">Asian bonytongue</name>
    <name type="synonym">Osteoglossum formosum</name>
    <dbReference type="NCBI Taxonomy" id="113540"/>
    <lineage>
        <taxon>Eukaryota</taxon>
        <taxon>Metazoa</taxon>
        <taxon>Chordata</taxon>
        <taxon>Craniata</taxon>
        <taxon>Vertebrata</taxon>
        <taxon>Euteleostomi</taxon>
        <taxon>Actinopterygii</taxon>
        <taxon>Neopterygii</taxon>
        <taxon>Teleostei</taxon>
        <taxon>Osteoglossocephala</taxon>
        <taxon>Osteoglossomorpha</taxon>
        <taxon>Osteoglossiformes</taxon>
        <taxon>Osteoglossidae</taxon>
        <taxon>Scleropages</taxon>
    </lineage>
</organism>
<gene>
    <name evidence="11" type="primary">admp</name>
</gene>
<dbReference type="PRINTS" id="PR00669">
    <property type="entry name" value="INHIBINA"/>
</dbReference>
<dbReference type="Proteomes" id="UP000694397">
    <property type="component" value="Chromosome 24"/>
</dbReference>
<reference evidence="11" key="3">
    <citation type="submission" date="2025-09" db="UniProtKB">
        <authorList>
            <consortium name="Ensembl"/>
        </authorList>
    </citation>
    <scope>IDENTIFICATION</scope>
</reference>
<evidence type="ECO:0000256" key="2">
    <source>
        <dbReference type="ARBA" id="ARBA00006656"/>
    </source>
</evidence>
<dbReference type="InterPro" id="IPR001839">
    <property type="entry name" value="TGF-b_C"/>
</dbReference>
<dbReference type="OrthoDB" id="5987191at2759"/>
<feature type="domain" description="TGF-beta family profile" evidence="10">
    <location>
        <begin position="205"/>
        <end position="323"/>
    </location>
</feature>
<evidence type="ECO:0000256" key="8">
    <source>
        <dbReference type="RuleBase" id="RU000354"/>
    </source>
</evidence>
<keyword evidence="4 9" id="KW-0732">Signal</keyword>
<dbReference type="SUPFAM" id="SSF57501">
    <property type="entry name" value="Cystine-knot cytokines"/>
    <property type="match status" value="1"/>
</dbReference>
<dbReference type="SMART" id="SM00204">
    <property type="entry name" value="TGFB"/>
    <property type="match status" value="1"/>
</dbReference>
<dbReference type="PROSITE" id="PS51362">
    <property type="entry name" value="TGF_BETA_2"/>
    <property type="match status" value="1"/>
</dbReference>
<name>A0A8C9RCY7_SCLFO</name>
<comment type="similarity">
    <text evidence="2 8">Belongs to the TGF-beta family.</text>
</comment>
<dbReference type="GeneTree" id="ENSGT00940000165321"/>
<evidence type="ECO:0000313" key="12">
    <source>
        <dbReference type="Proteomes" id="UP000694397"/>
    </source>
</evidence>
<accession>A0A8C9RCY7</accession>
<dbReference type="FunFam" id="2.10.90.10:FF:000001">
    <property type="entry name" value="Bone morphogenetic protein 4"/>
    <property type="match status" value="1"/>
</dbReference>
<evidence type="ECO:0000256" key="3">
    <source>
        <dbReference type="ARBA" id="ARBA00022525"/>
    </source>
</evidence>
<keyword evidence="7" id="KW-0325">Glycoprotein</keyword>
<evidence type="ECO:0000259" key="10">
    <source>
        <dbReference type="PROSITE" id="PS51362"/>
    </source>
</evidence>
<sequence>MLLPGRLWLCCALSLAPWAGSPLGVSTQVMRHTDADPVVTSQALRKLHEMLQIGEPEQNAPPHRKPPQFMMDLYNAVADRNGVTKERKFLEGNVVRSFEDRAAVRSTRNVHFFNLSSFGKNEKMIKAEFRMFRSRHKFFLSRKSIYELLDNKVNPWRGSLVTSRFLSLYTQGWHVFDVTNTRRRSAAEAAGEVNSVVSRGRTKSRNTRAAPWYSRGRSVTCRQHPLYVDFDKIGWSGWIISPRGYDAYYCSGTCPFPLGEGFGATNHATVQSIVNALKLTTGVETPCCVPDKLHSISLLYFDDDENVVLKQYENMVAVSCACH</sequence>
<dbReference type="GO" id="GO:0008083">
    <property type="term" value="F:growth factor activity"/>
    <property type="evidence" value="ECO:0007669"/>
    <property type="project" value="UniProtKB-KW"/>
</dbReference>
<dbReference type="InterPro" id="IPR015615">
    <property type="entry name" value="TGF-beta-rel"/>
</dbReference>
<evidence type="ECO:0000256" key="9">
    <source>
        <dbReference type="SAM" id="SignalP"/>
    </source>
</evidence>
<dbReference type="AlphaFoldDB" id="A0A8C9RCY7"/>
<dbReference type="Pfam" id="PF00019">
    <property type="entry name" value="TGF_beta"/>
    <property type="match status" value="1"/>
</dbReference>
<evidence type="ECO:0000256" key="7">
    <source>
        <dbReference type="ARBA" id="ARBA00023180"/>
    </source>
</evidence>
<evidence type="ECO:0000313" key="11">
    <source>
        <dbReference type="Ensembl" id="ENSSFOP00015013388.2"/>
    </source>
</evidence>
<reference evidence="11" key="2">
    <citation type="submission" date="2025-08" db="UniProtKB">
        <authorList>
            <consortium name="Ensembl"/>
        </authorList>
    </citation>
    <scope>IDENTIFICATION</scope>
</reference>
<dbReference type="GO" id="GO:0035239">
    <property type="term" value="P:tube morphogenesis"/>
    <property type="evidence" value="ECO:0007669"/>
    <property type="project" value="UniProtKB-ARBA"/>
</dbReference>
<dbReference type="Gene3D" id="2.60.120.970">
    <property type="match status" value="1"/>
</dbReference>
<dbReference type="InterPro" id="IPR001111">
    <property type="entry name" value="TGF-b_propeptide"/>
</dbReference>
<dbReference type="InterPro" id="IPR029034">
    <property type="entry name" value="Cystine-knot_cytokine"/>
</dbReference>
<comment type="subcellular location">
    <subcellularLocation>
        <location evidence="1">Secreted</location>
    </subcellularLocation>
</comment>
<proteinExistence type="inferred from homology"/>
<dbReference type="PROSITE" id="PS00250">
    <property type="entry name" value="TGF_BETA_1"/>
    <property type="match status" value="1"/>
</dbReference>
<keyword evidence="12" id="KW-1185">Reference proteome</keyword>
<evidence type="ECO:0000256" key="6">
    <source>
        <dbReference type="ARBA" id="ARBA00023157"/>
    </source>
</evidence>
<dbReference type="PANTHER" id="PTHR11848">
    <property type="entry name" value="TGF-BETA FAMILY"/>
    <property type="match status" value="1"/>
</dbReference>
<protein>
    <recommendedName>
        <fullName evidence="10">TGF-beta family profile domain-containing protein</fullName>
    </recommendedName>
</protein>
<evidence type="ECO:0000256" key="5">
    <source>
        <dbReference type="ARBA" id="ARBA00023030"/>
    </source>
</evidence>
<evidence type="ECO:0000256" key="4">
    <source>
        <dbReference type="ARBA" id="ARBA00022729"/>
    </source>
</evidence>
<keyword evidence="5 8" id="KW-0339">Growth factor</keyword>
<feature type="chain" id="PRO_5034226183" description="TGF-beta family profile domain-containing protein" evidence="9">
    <location>
        <begin position="21"/>
        <end position="323"/>
    </location>
</feature>
<dbReference type="Ensembl" id="ENSSFOT00015013554.2">
    <property type="protein sequence ID" value="ENSSFOP00015013388.2"/>
    <property type="gene ID" value="ENSSFOG00015008621.2"/>
</dbReference>
<dbReference type="GO" id="GO:0005125">
    <property type="term" value="F:cytokine activity"/>
    <property type="evidence" value="ECO:0007669"/>
    <property type="project" value="TreeGrafter"/>
</dbReference>
<keyword evidence="6" id="KW-1015">Disulfide bond</keyword>
<dbReference type="GO" id="GO:0005615">
    <property type="term" value="C:extracellular space"/>
    <property type="evidence" value="ECO:0007669"/>
    <property type="project" value="TreeGrafter"/>
</dbReference>
<reference evidence="11 12" key="1">
    <citation type="submission" date="2019-04" db="EMBL/GenBank/DDBJ databases">
        <authorList>
            <consortium name="Wellcome Sanger Institute Data Sharing"/>
        </authorList>
    </citation>
    <scope>NUCLEOTIDE SEQUENCE [LARGE SCALE GENOMIC DNA]</scope>
</reference>
<dbReference type="PANTHER" id="PTHR11848:SF277">
    <property type="entry name" value="TGF-BETA FAMILY PROFILE DOMAIN-CONTAINING PROTEIN"/>
    <property type="match status" value="1"/>
</dbReference>
<feature type="signal peptide" evidence="9">
    <location>
        <begin position="1"/>
        <end position="20"/>
    </location>
</feature>
<evidence type="ECO:0000256" key="1">
    <source>
        <dbReference type="ARBA" id="ARBA00004613"/>
    </source>
</evidence>